<evidence type="ECO:0000313" key="2">
    <source>
        <dbReference type="Proteomes" id="UP000295367"/>
    </source>
</evidence>
<keyword evidence="2" id="KW-1185">Reference proteome</keyword>
<reference evidence="1 2" key="1">
    <citation type="submission" date="2019-03" db="EMBL/GenBank/DDBJ databases">
        <title>Genomic Encyclopedia of Type Strains, Phase IV (KMG-IV): sequencing the most valuable type-strain genomes for metagenomic binning, comparative biology and taxonomic classification.</title>
        <authorList>
            <person name="Goeker M."/>
        </authorList>
    </citation>
    <scope>NUCLEOTIDE SEQUENCE [LARGE SCALE GENOMIC DNA]</scope>
    <source>
        <strain evidence="1 2">DSM 100309</strain>
    </source>
</reference>
<dbReference type="AlphaFoldDB" id="A0A4R3XUJ3"/>
<dbReference type="EMBL" id="SMCO01000018">
    <property type="protein sequence ID" value="TCV82906.1"/>
    <property type="molecule type" value="Genomic_DNA"/>
</dbReference>
<proteinExistence type="predicted"/>
<organism evidence="1 2">
    <name type="scientific">Sulfurirhabdus autotrophica</name>
    <dbReference type="NCBI Taxonomy" id="1706046"/>
    <lineage>
        <taxon>Bacteria</taxon>
        <taxon>Pseudomonadati</taxon>
        <taxon>Pseudomonadota</taxon>
        <taxon>Betaproteobacteria</taxon>
        <taxon>Nitrosomonadales</taxon>
        <taxon>Sulfuricellaceae</taxon>
        <taxon>Sulfurirhabdus</taxon>
    </lineage>
</organism>
<comment type="caution">
    <text evidence="1">The sequence shown here is derived from an EMBL/GenBank/DDBJ whole genome shotgun (WGS) entry which is preliminary data.</text>
</comment>
<accession>A0A4R3XUJ3</accession>
<sequence>MHPTPSMSAYPGEDPDTAGCFLPGKMRYVAGFLNQNTHLKRKAWFKDQAF</sequence>
<name>A0A4R3XUJ3_9PROT</name>
<gene>
    <name evidence="1" type="ORF">EDC63_11835</name>
</gene>
<evidence type="ECO:0000313" key="1">
    <source>
        <dbReference type="EMBL" id="TCV82906.1"/>
    </source>
</evidence>
<protein>
    <submittedName>
        <fullName evidence="1">Uncharacterized protein</fullName>
    </submittedName>
</protein>
<dbReference type="Proteomes" id="UP000295367">
    <property type="component" value="Unassembled WGS sequence"/>
</dbReference>